<evidence type="ECO:0000256" key="1">
    <source>
        <dbReference type="SAM" id="SignalP"/>
    </source>
</evidence>
<feature type="chain" id="PRO_5046874660" evidence="1">
    <location>
        <begin position="22"/>
        <end position="185"/>
    </location>
</feature>
<proteinExistence type="predicted"/>
<name>A0ABW8GKG6_9PROT</name>
<evidence type="ECO:0000259" key="2">
    <source>
        <dbReference type="Pfam" id="PF13628"/>
    </source>
</evidence>
<dbReference type="Gene3D" id="1.20.1260.10">
    <property type="match status" value="1"/>
</dbReference>
<protein>
    <submittedName>
        <fullName evidence="3">DUF4142 domain-containing protein</fullName>
    </submittedName>
</protein>
<sequence length="185" mass="20502">MTSQLWLRKHFLHLLAISLLAAPMLVLHDAAAAEALSSKDQGYLKDITRLEILQTEASEMAVLKSGNEQVRDFAREMIKTQSQLGEAIRQLANQKRADLPKEPSLWQKAKFRSLSSKEGNEFDLGYAKTIGVKSQENIVKLLGKIAERTEDPDIKTFALQHLSSATNSLETGKALLAVIKATESD</sequence>
<comment type="caution">
    <text evidence="3">The sequence shown here is derived from an EMBL/GenBank/DDBJ whole genome shotgun (WGS) entry which is preliminary data.</text>
</comment>
<dbReference type="Proteomes" id="UP001617669">
    <property type="component" value="Unassembled WGS sequence"/>
</dbReference>
<feature type="domain" description="DUF4142" evidence="2">
    <location>
        <begin position="39"/>
        <end position="175"/>
    </location>
</feature>
<dbReference type="PANTHER" id="PTHR38593:SF1">
    <property type="entry name" value="BLR2558 PROTEIN"/>
    <property type="match status" value="1"/>
</dbReference>
<dbReference type="InterPro" id="IPR025419">
    <property type="entry name" value="DUF4142"/>
</dbReference>
<dbReference type="RefSeq" id="WP_400880771.1">
    <property type="nucleotide sequence ID" value="NZ_JBIWXY010000001.1"/>
</dbReference>
<dbReference type="InterPro" id="IPR012347">
    <property type="entry name" value="Ferritin-like"/>
</dbReference>
<gene>
    <name evidence="3" type="ORF">ACIKP9_06425</name>
</gene>
<evidence type="ECO:0000313" key="4">
    <source>
        <dbReference type="Proteomes" id="UP001617669"/>
    </source>
</evidence>
<feature type="signal peptide" evidence="1">
    <location>
        <begin position="1"/>
        <end position="21"/>
    </location>
</feature>
<organism evidence="3 4">
    <name type="scientific">Methylobacillus methanolivorans</name>
    <dbReference type="NCBI Taxonomy" id="1848927"/>
    <lineage>
        <taxon>Bacteria</taxon>
        <taxon>Pseudomonadati</taxon>
        <taxon>Pseudomonadota</taxon>
        <taxon>Betaproteobacteria</taxon>
        <taxon>Nitrosomonadales</taxon>
        <taxon>Methylophilaceae</taxon>
        <taxon>Methylobacillus</taxon>
    </lineage>
</organism>
<dbReference type="Pfam" id="PF13628">
    <property type="entry name" value="DUF4142"/>
    <property type="match status" value="1"/>
</dbReference>
<keyword evidence="1" id="KW-0732">Signal</keyword>
<evidence type="ECO:0000313" key="3">
    <source>
        <dbReference type="EMBL" id="MFJ5445861.1"/>
    </source>
</evidence>
<dbReference type="EMBL" id="JBIWXY010000001">
    <property type="protein sequence ID" value="MFJ5445861.1"/>
    <property type="molecule type" value="Genomic_DNA"/>
</dbReference>
<reference evidence="3 4" key="1">
    <citation type="submission" date="2024-11" db="EMBL/GenBank/DDBJ databases">
        <authorList>
            <person name="Kaparullina E.N."/>
            <person name="Delegan Y.A."/>
            <person name="Doronina N.V."/>
        </authorList>
    </citation>
    <scope>NUCLEOTIDE SEQUENCE [LARGE SCALE GENOMIC DNA]</scope>
    <source>
        <strain evidence="3 4">7sh_L</strain>
    </source>
</reference>
<dbReference type="PANTHER" id="PTHR38593">
    <property type="entry name" value="BLR2558 PROTEIN"/>
    <property type="match status" value="1"/>
</dbReference>
<keyword evidence="4" id="KW-1185">Reference proteome</keyword>
<accession>A0ABW8GKG6</accession>